<reference evidence="3" key="1">
    <citation type="submission" date="2022-10" db="EMBL/GenBank/DDBJ databases">
        <title>The complete genomes of actinobacterial strains from the NBC collection.</title>
        <authorList>
            <person name="Joergensen T.S."/>
            <person name="Alvarez Arevalo M."/>
            <person name="Sterndorff E.B."/>
            <person name="Faurdal D."/>
            <person name="Vuksanovic O."/>
            <person name="Mourched A.-S."/>
            <person name="Charusanti P."/>
            <person name="Shaw S."/>
            <person name="Blin K."/>
            <person name="Weber T."/>
        </authorList>
    </citation>
    <scope>NUCLEOTIDE SEQUENCE</scope>
    <source>
        <strain evidence="3">NBC_00254</strain>
    </source>
</reference>
<dbReference type="RefSeq" id="WP_328708573.1">
    <property type="nucleotide sequence ID" value="NZ_CP108085.1"/>
</dbReference>
<accession>A0ABZ1SK50</accession>
<dbReference type="PANTHER" id="PTHR45033:SF3">
    <property type="entry name" value="DEHYDROGENASE, PUTATIVE (AFU_ORTHOLOGUE AFUA_2G13270)-RELATED"/>
    <property type="match status" value="1"/>
</dbReference>
<feature type="region of interest" description="Disordered" evidence="1">
    <location>
        <begin position="1"/>
        <end position="20"/>
    </location>
</feature>
<feature type="domain" description="Enoyl reductase (ER)" evidence="2">
    <location>
        <begin position="13"/>
        <end position="319"/>
    </location>
</feature>
<dbReference type="SMART" id="SM00829">
    <property type="entry name" value="PKS_ER"/>
    <property type="match status" value="1"/>
</dbReference>
<dbReference type="Gene3D" id="3.40.50.720">
    <property type="entry name" value="NAD(P)-binding Rossmann-like Domain"/>
    <property type="match status" value="1"/>
</dbReference>
<dbReference type="InterPro" id="IPR052711">
    <property type="entry name" value="Zinc_ADH-like"/>
</dbReference>
<dbReference type="SUPFAM" id="SSF50129">
    <property type="entry name" value="GroES-like"/>
    <property type="match status" value="1"/>
</dbReference>
<name>A0ABZ1SK50_9ACTN</name>
<dbReference type="InterPro" id="IPR020843">
    <property type="entry name" value="ER"/>
</dbReference>
<evidence type="ECO:0000259" key="2">
    <source>
        <dbReference type="SMART" id="SM00829"/>
    </source>
</evidence>
<evidence type="ECO:0000256" key="1">
    <source>
        <dbReference type="SAM" id="MobiDB-lite"/>
    </source>
</evidence>
<dbReference type="Proteomes" id="UP001432011">
    <property type="component" value="Chromosome"/>
</dbReference>
<gene>
    <name evidence="3" type="ORF">OG913_25755</name>
</gene>
<dbReference type="InterPro" id="IPR011032">
    <property type="entry name" value="GroES-like_sf"/>
</dbReference>
<protein>
    <submittedName>
        <fullName evidence="3">Zinc-binding dehydrogenase</fullName>
    </submittedName>
</protein>
<proteinExistence type="predicted"/>
<sequence length="324" mass="35014">MFAVYASSCSSANPLSGLRSGRVARPEVPEGWTLVRLRAASLNHHDLWSLRGVGISACRLPIILGSDGAGLDERGRGVIVYGVISHPDWEGDETEYPDRTILSEYYSGTFADEIAVPKRNCVLKPGFFTFEEAACLSSTWLTAYRMLFVKSGAKPGDTCLVQGAGGGVSTALVTLGAAAGYRMVVTGRDRKKRELALSLGAERVFELGAHLPTKVDVVMETVGAATWEHSLRSLKPGGTIVVSGATSGADLPVNLHRLISSQFRIVGSTMGTRNELEELLSFCIRVNVKPVIQEVMPLEEARRGFQRMIDGDVFGKIVFTRPGR</sequence>
<evidence type="ECO:0000313" key="4">
    <source>
        <dbReference type="Proteomes" id="UP001432011"/>
    </source>
</evidence>
<evidence type="ECO:0000313" key="3">
    <source>
        <dbReference type="EMBL" id="WUP72813.1"/>
    </source>
</evidence>
<dbReference type="Pfam" id="PF00107">
    <property type="entry name" value="ADH_zinc_N"/>
    <property type="match status" value="1"/>
</dbReference>
<dbReference type="SUPFAM" id="SSF51735">
    <property type="entry name" value="NAD(P)-binding Rossmann-fold domains"/>
    <property type="match status" value="1"/>
</dbReference>
<dbReference type="InterPro" id="IPR013149">
    <property type="entry name" value="ADH-like_C"/>
</dbReference>
<dbReference type="Gene3D" id="3.90.180.10">
    <property type="entry name" value="Medium-chain alcohol dehydrogenases, catalytic domain"/>
    <property type="match status" value="1"/>
</dbReference>
<organism evidence="3 4">
    <name type="scientific">Microbispora hainanensis</name>
    <dbReference type="NCBI Taxonomy" id="568844"/>
    <lineage>
        <taxon>Bacteria</taxon>
        <taxon>Bacillati</taxon>
        <taxon>Actinomycetota</taxon>
        <taxon>Actinomycetes</taxon>
        <taxon>Streptosporangiales</taxon>
        <taxon>Streptosporangiaceae</taxon>
        <taxon>Microbispora</taxon>
    </lineage>
</organism>
<keyword evidence="4" id="KW-1185">Reference proteome</keyword>
<dbReference type="EMBL" id="CP108085">
    <property type="protein sequence ID" value="WUP72813.1"/>
    <property type="molecule type" value="Genomic_DNA"/>
</dbReference>
<dbReference type="PANTHER" id="PTHR45033">
    <property type="match status" value="1"/>
</dbReference>
<dbReference type="InterPro" id="IPR036291">
    <property type="entry name" value="NAD(P)-bd_dom_sf"/>
</dbReference>